<protein>
    <submittedName>
        <fullName evidence="1">Uncharacterized protein</fullName>
    </submittedName>
</protein>
<evidence type="ECO:0000313" key="1">
    <source>
        <dbReference type="EMBL" id="QQR92410.1"/>
    </source>
</evidence>
<dbReference type="EMBL" id="CP064981">
    <property type="protein sequence ID" value="QQR92410.1"/>
    <property type="molecule type" value="Genomic_DNA"/>
</dbReference>
<dbReference type="Proteomes" id="UP000596004">
    <property type="component" value="Chromosome"/>
</dbReference>
<accession>A0A7T9DJB9</accession>
<organism evidence="1">
    <name type="scientific">Candidatus Iainarchaeum sp</name>
    <dbReference type="NCBI Taxonomy" id="3101447"/>
    <lineage>
        <taxon>Archaea</taxon>
        <taxon>Candidatus Iainarchaeota</taxon>
        <taxon>Candidatus Iainarchaeia</taxon>
        <taxon>Candidatus Iainarchaeales</taxon>
        <taxon>Candidatus Iainarchaeaceae</taxon>
        <taxon>Candidatus Iainarchaeum</taxon>
    </lineage>
</organism>
<name>A0A7T9DJB9_9ARCH</name>
<reference evidence="1" key="1">
    <citation type="submission" date="2020-11" db="EMBL/GenBank/DDBJ databases">
        <title>Connecting structure to function with the recovery of over 1000 high-quality activated sludge metagenome-assembled genomes encoding full-length rRNA genes using long-read sequencing.</title>
        <authorList>
            <person name="Singleton C.M."/>
            <person name="Petriglieri F."/>
            <person name="Kristensen J.M."/>
            <person name="Kirkegaard R.H."/>
            <person name="Michaelsen T.Y."/>
            <person name="Andersen M.H."/>
            <person name="Karst S.M."/>
            <person name="Dueholm M.S."/>
            <person name="Nielsen P.H."/>
            <person name="Albertsen M."/>
        </authorList>
    </citation>
    <scope>NUCLEOTIDE SEQUENCE</scope>
    <source>
        <strain evidence="1">Fred_18-Q3-R57-64_BAT3C.431</strain>
    </source>
</reference>
<sequence>MVDKIPDVLQGKWLKYLPPKEARRAHEELEHQARTIQNTRSLLQRQVRLRNALVALESYRRLEKATEGLSRTTLLAGLFELGDNLPGSAKLDPKSIAFVNKREGLKGVIDALAKSVNDALTLRVMQENYAADLKIELERQKKLNTRWFERVHDYRSTRRAKMAAFWRKAKARAIVARRSLVRRKPRLR</sequence>
<dbReference type="AlphaFoldDB" id="A0A7T9DJB9"/>
<gene>
    <name evidence="1" type="ORF">IPJ89_04615</name>
</gene>
<proteinExistence type="predicted"/>